<feature type="binding site" evidence="14">
    <location>
        <position position="124"/>
    </location>
    <ligand>
        <name>L-threonine</name>
        <dbReference type="ChEBI" id="CHEBI:57926"/>
    </ligand>
</feature>
<dbReference type="EC" id="2.7.7.87" evidence="3 13"/>
<dbReference type="InterPro" id="IPR010923">
    <property type="entry name" value="T(6)A37_SUA5"/>
</dbReference>
<comment type="catalytic activity">
    <reaction evidence="12 13">
        <text>L-threonine + hydrogencarbonate + ATP = L-threonylcarbamoyladenylate + diphosphate + H2O</text>
        <dbReference type="Rhea" id="RHEA:36407"/>
        <dbReference type="ChEBI" id="CHEBI:15377"/>
        <dbReference type="ChEBI" id="CHEBI:17544"/>
        <dbReference type="ChEBI" id="CHEBI:30616"/>
        <dbReference type="ChEBI" id="CHEBI:33019"/>
        <dbReference type="ChEBI" id="CHEBI:57926"/>
        <dbReference type="ChEBI" id="CHEBI:73682"/>
        <dbReference type="EC" id="2.7.7.87"/>
    </reaction>
</comment>
<dbReference type="PANTHER" id="PTHR17490">
    <property type="entry name" value="SUA5"/>
    <property type="match status" value="1"/>
</dbReference>
<dbReference type="Pfam" id="PF03481">
    <property type="entry name" value="Sua5_C"/>
    <property type="match status" value="1"/>
</dbReference>
<dbReference type="GO" id="GO:0005737">
    <property type="term" value="C:cytoplasm"/>
    <property type="evidence" value="ECO:0007669"/>
    <property type="project" value="UniProtKB-SubCell"/>
</dbReference>
<evidence type="ECO:0000256" key="1">
    <source>
        <dbReference type="ARBA" id="ARBA00004496"/>
    </source>
</evidence>
<dbReference type="Pfam" id="PF01300">
    <property type="entry name" value="Sua5_yciO_yrdC"/>
    <property type="match status" value="1"/>
</dbReference>
<dbReference type="GO" id="GO:0008033">
    <property type="term" value="P:tRNA processing"/>
    <property type="evidence" value="ECO:0007669"/>
    <property type="project" value="UniProtKB-KW"/>
</dbReference>
<feature type="binding site" evidence="14">
    <location>
        <position position="154"/>
    </location>
    <ligand>
        <name>ATP</name>
        <dbReference type="ChEBI" id="CHEBI:30616"/>
    </ligand>
</feature>
<comment type="similarity">
    <text evidence="2 13">Belongs to the SUA5 family.</text>
</comment>
<evidence type="ECO:0000256" key="7">
    <source>
        <dbReference type="ARBA" id="ARBA00022694"/>
    </source>
</evidence>
<dbReference type="GO" id="GO:0061710">
    <property type="term" value="F:L-threonylcarbamoyladenylate synthase"/>
    <property type="evidence" value="ECO:0007669"/>
    <property type="project" value="UniProtKB-EC"/>
</dbReference>
<name>A0AAU8A239_9BURK</name>
<feature type="domain" description="YrdC-like" evidence="15">
    <location>
        <begin position="4"/>
        <end position="204"/>
    </location>
</feature>
<evidence type="ECO:0000256" key="2">
    <source>
        <dbReference type="ARBA" id="ARBA00007663"/>
    </source>
</evidence>
<comment type="function">
    <text evidence="13">Required for the formation of a threonylcarbamoyl group on adenosine at position 37 (t(6)A37) in tRNAs that read codons beginning with adenine.</text>
</comment>
<evidence type="ECO:0000256" key="12">
    <source>
        <dbReference type="ARBA" id="ARBA00048366"/>
    </source>
</evidence>
<reference evidence="16" key="1">
    <citation type="submission" date="2022-06" db="EMBL/GenBank/DDBJ databases">
        <title>New Polynucleobacter species.</title>
        <authorList>
            <person name="Hahn M.W."/>
        </authorList>
    </citation>
    <scope>NUCLEOTIDE SEQUENCE</scope>
    <source>
        <strain evidence="16">UK-FUSCHL-C3</strain>
    </source>
</reference>
<dbReference type="Gene3D" id="3.90.870.10">
    <property type="entry name" value="DHBP synthase"/>
    <property type="match status" value="1"/>
</dbReference>
<accession>A0AAU8A239</accession>
<evidence type="ECO:0000256" key="11">
    <source>
        <dbReference type="ARBA" id="ARBA00029774"/>
    </source>
</evidence>
<keyword evidence="10 13" id="KW-0067">ATP-binding</keyword>
<proteinExistence type="inferred from homology"/>
<evidence type="ECO:0000256" key="10">
    <source>
        <dbReference type="ARBA" id="ARBA00022840"/>
    </source>
</evidence>
<dbReference type="GO" id="GO:0000049">
    <property type="term" value="F:tRNA binding"/>
    <property type="evidence" value="ECO:0007669"/>
    <property type="project" value="TreeGrafter"/>
</dbReference>
<dbReference type="EMBL" id="CP099959">
    <property type="protein sequence ID" value="XCC57489.1"/>
    <property type="molecule type" value="Genomic_DNA"/>
</dbReference>
<dbReference type="InterPro" id="IPR005145">
    <property type="entry name" value="Sua5_C"/>
</dbReference>
<evidence type="ECO:0000256" key="13">
    <source>
        <dbReference type="PIRNR" id="PIRNR004930"/>
    </source>
</evidence>
<feature type="binding site" evidence="14">
    <location>
        <position position="26"/>
    </location>
    <ligand>
        <name>L-threonine</name>
        <dbReference type="ChEBI" id="CHEBI:57926"/>
    </ligand>
</feature>
<feature type="binding site" evidence="14">
    <location>
        <position position="144"/>
    </location>
    <ligand>
        <name>ATP</name>
        <dbReference type="ChEBI" id="CHEBI:30616"/>
    </ligand>
</feature>
<dbReference type="SUPFAM" id="SSF55821">
    <property type="entry name" value="YrdC/RibB"/>
    <property type="match status" value="1"/>
</dbReference>
<evidence type="ECO:0000256" key="8">
    <source>
        <dbReference type="ARBA" id="ARBA00022695"/>
    </source>
</evidence>
<evidence type="ECO:0000313" key="16">
    <source>
        <dbReference type="EMBL" id="XCC57489.1"/>
    </source>
</evidence>
<dbReference type="GO" id="GO:0006450">
    <property type="term" value="P:regulation of translational fidelity"/>
    <property type="evidence" value="ECO:0007669"/>
    <property type="project" value="TreeGrafter"/>
</dbReference>
<dbReference type="InterPro" id="IPR050156">
    <property type="entry name" value="TC-AMP_synthase_SUA5"/>
</dbReference>
<protein>
    <recommendedName>
        <fullName evidence="4 13">Threonylcarbamoyl-AMP synthase</fullName>
        <shortName evidence="13">TC-AMP synthase</shortName>
        <ecNumber evidence="3 13">2.7.7.87</ecNumber>
    </recommendedName>
    <alternativeName>
        <fullName evidence="11 13">L-threonylcarbamoyladenylate synthase</fullName>
    </alternativeName>
</protein>
<feature type="binding site" evidence="14">
    <location>
        <position position="185"/>
    </location>
    <ligand>
        <name>L-threonine</name>
        <dbReference type="ChEBI" id="CHEBI:57926"/>
    </ligand>
</feature>
<feature type="binding site" evidence="14">
    <location>
        <position position="146"/>
    </location>
    <ligand>
        <name>ATP</name>
        <dbReference type="ChEBI" id="CHEBI:30616"/>
    </ligand>
</feature>
<dbReference type="AlphaFoldDB" id="A0AAU8A239"/>
<dbReference type="PROSITE" id="PS51163">
    <property type="entry name" value="YRDC"/>
    <property type="match status" value="1"/>
</dbReference>
<keyword evidence="5 13" id="KW-0963">Cytoplasm</keyword>
<keyword evidence="9 13" id="KW-0547">Nucleotide-binding</keyword>
<evidence type="ECO:0000256" key="3">
    <source>
        <dbReference type="ARBA" id="ARBA00012584"/>
    </source>
</evidence>
<dbReference type="GO" id="GO:0005524">
    <property type="term" value="F:ATP binding"/>
    <property type="evidence" value="ECO:0007669"/>
    <property type="project" value="UniProtKB-UniRule"/>
</dbReference>
<comment type="subcellular location">
    <subcellularLocation>
        <location evidence="1 13">Cytoplasm</location>
    </subcellularLocation>
</comment>
<evidence type="ECO:0000256" key="4">
    <source>
        <dbReference type="ARBA" id="ARBA00015492"/>
    </source>
</evidence>
<evidence type="ECO:0000256" key="5">
    <source>
        <dbReference type="ARBA" id="ARBA00022490"/>
    </source>
</evidence>
<gene>
    <name evidence="16" type="ORF">NKE59_08345</name>
</gene>
<evidence type="ECO:0000256" key="14">
    <source>
        <dbReference type="PIRSR" id="PIRSR004930-1"/>
    </source>
</evidence>
<dbReference type="InterPro" id="IPR017945">
    <property type="entry name" value="DHBP_synth_RibB-like_a/b_dom"/>
</dbReference>
<keyword evidence="7 13" id="KW-0819">tRNA processing</keyword>
<dbReference type="Gene3D" id="3.40.50.11030">
    <property type="entry name" value="Threonylcarbamoyl-AMP synthase, C-terminal domain"/>
    <property type="match status" value="1"/>
</dbReference>
<keyword evidence="6 13" id="KW-0808">Transferase</keyword>
<feature type="binding site" evidence="14">
    <location>
        <position position="238"/>
    </location>
    <ligand>
        <name>ATP</name>
        <dbReference type="ChEBI" id="CHEBI:30616"/>
    </ligand>
</feature>
<feature type="binding site" evidence="14">
    <location>
        <position position="120"/>
    </location>
    <ligand>
        <name>ATP</name>
        <dbReference type="ChEBI" id="CHEBI:30616"/>
    </ligand>
</feature>
<feature type="binding site" evidence="14">
    <location>
        <position position="200"/>
    </location>
    <ligand>
        <name>ATP</name>
        <dbReference type="ChEBI" id="CHEBI:30616"/>
    </ligand>
</feature>
<sequence length="357" mass="38938">MSDSESVTKALSALHAGKLVAIPTETVYGLGADASNPLAIQAIYQLKGRPANHPLIVHVQAPLEYSQDKAHDWLAILSPWARHIPESAFVLIEHFWPGPLTLVFQKSRLVLDAVTGGQDTIAIRSPSHPLAQELLRGFRGGIAAPSANRFGKVSPSSAAHVRSEFIDQDDLLILDGGDCQFGIESTILDVSGDGEPRLLRPGSISPKQIKEATGINVSIDPIKDQKIPRVSGSLKAHYAPNTPLHLYKQGLSDFLQSIKQGRILDQSIALVVWEDKNLHDLAQLKELTKKSKLIQVPKEPIAFAHGLYRLLRLLDQSQYQTIYIPSPPSGEGWDAIRDRLQRASFGSGPSSINHPSS</sequence>
<dbReference type="InterPro" id="IPR038385">
    <property type="entry name" value="Sua5/YwlC_C"/>
</dbReference>
<organism evidence="16">
    <name type="scientific">Polynucleobacter sp. UK-FUSCHL-C3</name>
    <dbReference type="NCBI Taxonomy" id="2955208"/>
    <lineage>
        <taxon>Bacteria</taxon>
        <taxon>Pseudomonadati</taxon>
        <taxon>Pseudomonadota</taxon>
        <taxon>Betaproteobacteria</taxon>
        <taxon>Burkholderiales</taxon>
        <taxon>Burkholderiaceae</taxon>
        <taxon>Polynucleobacter</taxon>
    </lineage>
</organism>
<feature type="binding site" evidence="14">
    <location>
        <position position="58"/>
    </location>
    <ligand>
        <name>L-threonine</name>
        <dbReference type="ChEBI" id="CHEBI:57926"/>
    </ligand>
</feature>
<evidence type="ECO:0000256" key="6">
    <source>
        <dbReference type="ARBA" id="ARBA00022679"/>
    </source>
</evidence>
<dbReference type="NCBIfam" id="TIGR00057">
    <property type="entry name" value="L-threonylcarbamoyladenylate synthase"/>
    <property type="match status" value="1"/>
</dbReference>
<dbReference type="GO" id="GO:0003725">
    <property type="term" value="F:double-stranded RNA binding"/>
    <property type="evidence" value="ECO:0007669"/>
    <property type="project" value="UniProtKB-UniRule"/>
</dbReference>
<dbReference type="PIRSF" id="PIRSF004930">
    <property type="entry name" value="Tln_factor_SUA5"/>
    <property type="match status" value="1"/>
</dbReference>
<evidence type="ECO:0000256" key="9">
    <source>
        <dbReference type="ARBA" id="ARBA00022741"/>
    </source>
</evidence>
<feature type="binding site" evidence="14">
    <location>
        <position position="49"/>
    </location>
    <ligand>
        <name>ATP</name>
        <dbReference type="ChEBI" id="CHEBI:30616"/>
    </ligand>
</feature>
<dbReference type="RefSeq" id="WP_353438519.1">
    <property type="nucleotide sequence ID" value="NZ_CP099959.1"/>
</dbReference>
<keyword evidence="8 13" id="KW-0548">Nucleotidyltransferase</keyword>
<dbReference type="InterPro" id="IPR006070">
    <property type="entry name" value="Sua5-like_dom"/>
</dbReference>
<evidence type="ECO:0000259" key="15">
    <source>
        <dbReference type="PROSITE" id="PS51163"/>
    </source>
</evidence>
<dbReference type="PANTHER" id="PTHR17490:SF16">
    <property type="entry name" value="THREONYLCARBAMOYL-AMP SYNTHASE"/>
    <property type="match status" value="1"/>
</dbReference>